<sequence>MTIPNIISIFCLTFVQISSGDFFRSRNCKPVAVDFVSLGKRSDAVSINRLKKSYRHEYRPTQPVQMVQYSQQAPVQPTGTLKSLKDAPKDESLSIRSASPSDSFYREGSPRFTNSYLRPKPPPYKPTGTSGSNNSTMQRKGPVGGVEI</sequence>
<feature type="signal peptide" evidence="2">
    <location>
        <begin position="1"/>
        <end position="20"/>
    </location>
</feature>
<evidence type="ECO:0000256" key="1">
    <source>
        <dbReference type="SAM" id="MobiDB-lite"/>
    </source>
</evidence>
<accession>A0A8D8FJ97</accession>
<feature type="compositionally biased region" description="Polar residues" evidence="1">
    <location>
        <begin position="127"/>
        <end position="138"/>
    </location>
</feature>
<organism evidence="3">
    <name type="scientific">Culex pipiens</name>
    <name type="common">House mosquito</name>
    <dbReference type="NCBI Taxonomy" id="7175"/>
    <lineage>
        <taxon>Eukaryota</taxon>
        <taxon>Metazoa</taxon>
        <taxon>Ecdysozoa</taxon>
        <taxon>Arthropoda</taxon>
        <taxon>Hexapoda</taxon>
        <taxon>Insecta</taxon>
        <taxon>Pterygota</taxon>
        <taxon>Neoptera</taxon>
        <taxon>Endopterygota</taxon>
        <taxon>Diptera</taxon>
        <taxon>Nematocera</taxon>
        <taxon>Culicoidea</taxon>
        <taxon>Culicidae</taxon>
        <taxon>Culicinae</taxon>
        <taxon>Culicini</taxon>
        <taxon>Culex</taxon>
        <taxon>Culex</taxon>
    </lineage>
</organism>
<evidence type="ECO:0000313" key="3">
    <source>
        <dbReference type="EMBL" id="CAG6472139.1"/>
    </source>
</evidence>
<protein>
    <submittedName>
        <fullName evidence="3">(northern house mosquito) hypothetical protein</fullName>
    </submittedName>
</protein>
<feature type="region of interest" description="Disordered" evidence="1">
    <location>
        <begin position="61"/>
        <end position="148"/>
    </location>
</feature>
<feature type="compositionally biased region" description="Basic and acidic residues" evidence="1">
    <location>
        <begin position="83"/>
        <end position="93"/>
    </location>
</feature>
<keyword evidence="2" id="KW-0732">Signal</keyword>
<dbReference type="EMBL" id="HBUE01069301">
    <property type="protein sequence ID" value="CAG6472139.1"/>
    <property type="molecule type" value="Transcribed_RNA"/>
</dbReference>
<dbReference type="AlphaFoldDB" id="A0A8D8FJ97"/>
<feature type="chain" id="PRO_5034549578" evidence="2">
    <location>
        <begin position="21"/>
        <end position="148"/>
    </location>
</feature>
<name>A0A8D8FJ97_CULPI</name>
<proteinExistence type="predicted"/>
<reference evidence="3" key="1">
    <citation type="submission" date="2021-05" db="EMBL/GenBank/DDBJ databases">
        <authorList>
            <person name="Alioto T."/>
            <person name="Alioto T."/>
            <person name="Gomez Garrido J."/>
        </authorList>
    </citation>
    <scope>NUCLEOTIDE SEQUENCE</scope>
</reference>
<evidence type="ECO:0000256" key="2">
    <source>
        <dbReference type="SAM" id="SignalP"/>
    </source>
</evidence>
<feature type="compositionally biased region" description="Polar residues" evidence="1">
    <location>
        <begin position="62"/>
        <end position="81"/>
    </location>
</feature>